<dbReference type="AlphaFoldDB" id="A0AAV2NZ21"/>
<name>A0AAV2NZ21_9HYME</name>
<dbReference type="InterPro" id="IPR017452">
    <property type="entry name" value="GPCR_Rhodpsn_7TM"/>
</dbReference>
<evidence type="ECO:0000256" key="4">
    <source>
        <dbReference type="ARBA" id="ARBA00022989"/>
    </source>
</evidence>
<gene>
    <name evidence="8" type="ORF">LPLAT_LOCUS9944</name>
</gene>
<feature type="transmembrane region" description="Helical" evidence="6">
    <location>
        <begin position="209"/>
        <end position="233"/>
    </location>
</feature>
<dbReference type="InterPro" id="IPR000276">
    <property type="entry name" value="GPCR_Rhodpsn"/>
</dbReference>
<keyword evidence="4 6" id="KW-1133">Transmembrane helix</keyword>
<dbReference type="GO" id="GO:0016020">
    <property type="term" value="C:membrane"/>
    <property type="evidence" value="ECO:0007669"/>
    <property type="project" value="UniProtKB-SubCell"/>
</dbReference>
<evidence type="ECO:0000313" key="9">
    <source>
        <dbReference type="Proteomes" id="UP001497644"/>
    </source>
</evidence>
<proteinExistence type="inferred from homology"/>
<dbReference type="SUPFAM" id="SSF81321">
    <property type="entry name" value="Family A G protein-coupled receptor-like"/>
    <property type="match status" value="1"/>
</dbReference>
<comment type="similarity">
    <text evidence="2">Belongs to the G-protein coupled receptor 1 family.</text>
</comment>
<dbReference type="CDD" id="cd14978">
    <property type="entry name" value="7tmA_FMRFamide_R-like"/>
    <property type="match status" value="1"/>
</dbReference>
<dbReference type="PANTHER" id="PTHR47760">
    <property type="entry name" value="G-PROTEIN COUPLED RECEPTOR B0563.6-LIKE PROTEIN-RELATED"/>
    <property type="match status" value="1"/>
</dbReference>
<reference evidence="8" key="1">
    <citation type="submission" date="2024-04" db="EMBL/GenBank/DDBJ databases">
        <authorList>
            <consortium name="Molecular Ecology Group"/>
        </authorList>
    </citation>
    <scope>NUCLEOTIDE SEQUENCE</scope>
</reference>
<evidence type="ECO:0000256" key="6">
    <source>
        <dbReference type="SAM" id="Phobius"/>
    </source>
</evidence>
<evidence type="ECO:0000256" key="2">
    <source>
        <dbReference type="ARBA" id="ARBA00010663"/>
    </source>
</evidence>
<protein>
    <recommendedName>
        <fullName evidence="7">G-protein coupled receptors family 1 profile domain-containing protein</fullName>
    </recommendedName>
</protein>
<dbReference type="EMBL" id="OZ034828">
    <property type="protein sequence ID" value="CAL1684285.1"/>
    <property type="molecule type" value="Genomic_DNA"/>
</dbReference>
<keyword evidence="9" id="KW-1185">Reference proteome</keyword>
<feature type="transmembrane region" description="Helical" evidence="6">
    <location>
        <begin position="73"/>
        <end position="94"/>
    </location>
</feature>
<sequence>MLTGVINGTQLCCEDDNFTIGHVVVEDDVIRSRATSLIWTSYGIIVPIILTIGIFGNVAILIVLSAPVFRGIAYLYLSGLALAHIGVTLSWITITLRLGYGMNNNNYLSAFYHAHIELVILNAFSAASVFIMVCLIVDRYIFVFFPARIRTGNTRKNVNSFILSSFIAGFMVSGPLAVMRIVYAEQDGPDTSFTLRENVFVTQSKIWKMYIWTMEIVVRICPSILFIVLNSLVIKRFLQLNMQDRQFHAATDKFRANNAPDTSLLSRNRGYKEEQHLAILTTTMILCFFITTIPPGLTPMLYTNRHPLDLAYQTFRVCSAIVELSNYAIYILIYLICSTEFRRELLRILQGKCNETRQDVDQPIGEIEDYSRHGTTVRLTPEHTKLNSPESPTKEARMEEEDLQASDAAAFMLEGRVIA</sequence>
<dbReference type="Gene3D" id="1.20.1070.10">
    <property type="entry name" value="Rhodopsin 7-helix transmembrane proteins"/>
    <property type="match status" value="1"/>
</dbReference>
<comment type="subcellular location">
    <subcellularLocation>
        <location evidence="1">Membrane</location>
    </subcellularLocation>
</comment>
<keyword evidence="3 6" id="KW-0812">Transmembrane</keyword>
<organism evidence="8 9">
    <name type="scientific">Lasius platythorax</name>
    <dbReference type="NCBI Taxonomy" id="488582"/>
    <lineage>
        <taxon>Eukaryota</taxon>
        <taxon>Metazoa</taxon>
        <taxon>Ecdysozoa</taxon>
        <taxon>Arthropoda</taxon>
        <taxon>Hexapoda</taxon>
        <taxon>Insecta</taxon>
        <taxon>Pterygota</taxon>
        <taxon>Neoptera</taxon>
        <taxon>Endopterygota</taxon>
        <taxon>Hymenoptera</taxon>
        <taxon>Apocrita</taxon>
        <taxon>Aculeata</taxon>
        <taxon>Formicoidea</taxon>
        <taxon>Formicidae</taxon>
        <taxon>Formicinae</taxon>
        <taxon>Lasius</taxon>
        <taxon>Lasius</taxon>
    </lineage>
</organism>
<dbReference type="Pfam" id="PF00001">
    <property type="entry name" value="7tm_1"/>
    <property type="match status" value="1"/>
</dbReference>
<feature type="transmembrane region" description="Helical" evidence="6">
    <location>
        <begin position="314"/>
        <end position="337"/>
    </location>
</feature>
<keyword evidence="5 6" id="KW-0472">Membrane</keyword>
<feature type="transmembrane region" description="Helical" evidence="6">
    <location>
        <begin position="158"/>
        <end position="183"/>
    </location>
</feature>
<evidence type="ECO:0000256" key="3">
    <source>
        <dbReference type="ARBA" id="ARBA00022692"/>
    </source>
</evidence>
<evidence type="ECO:0000313" key="8">
    <source>
        <dbReference type="EMBL" id="CAL1684285.1"/>
    </source>
</evidence>
<evidence type="ECO:0000256" key="1">
    <source>
        <dbReference type="ARBA" id="ARBA00004370"/>
    </source>
</evidence>
<evidence type="ECO:0000259" key="7">
    <source>
        <dbReference type="PROSITE" id="PS50262"/>
    </source>
</evidence>
<feature type="domain" description="G-protein coupled receptors family 1 profile" evidence="7">
    <location>
        <begin position="56"/>
        <end position="334"/>
    </location>
</feature>
<dbReference type="PROSITE" id="PS50262">
    <property type="entry name" value="G_PROTEIN_RECEP_F1_2"/>
    <property type="match status" value="1"/>
</dbReference>
<feature type="transmembrane region" description="Helical" evidence="6">
    <location>
        <begin position="277"/>
        <end position="294"/>
    </location>
</feature>
<evidence type="ECO:0000256" key="5">
    <source>
        <dbReference type="ARBA" id="ARBA00023136"/>
    </source>
</evidence>
<dbReference type="Proteomes" id="UP001497644">
    <property type="component" value="Chromosome 5"/>
</dbReference>
<accession>A0AAV2NZ21</accession>
<dbReference type="GO" id="GO:0004930">
    <property type="term" value="F:G protein-coupled receptor activity"/>
    <property type="evidence" value="ECO:0007669"/>
    <property type="project" value="InterPro"/>
</dbReference>
<feature type="transmembrane region" description="Helical" evidence="6">
    <location>
        <begin position="42"/>
        <end position="66"/>
    </location>
</feature>
<feature type="transmembrane region" description="Helical" evidence="6">
    <location>
        <begin position="114"/>
        <end position="137"/>
    </location>
</feature>
<dbReference type="PRINTS" id="PR00237">
    <property type="entry name" value="GPCRRHODOPSN"/>
</dbReference>
<dbReference type="InterPro" id="IPR053093">
    <property type="entry name" value="GPCR-like"/>
</dbReference>
<dbReference type="PANTHER" id="PTHR47760:SF1">
    <property type="entry name" value="G-PROTEIN COUPLED RECEPTORS FAMILY 1 PROFILE DOMAIN-CONTAINING PROTEIN"/>
    <property type="match status" value="1"/>
</dbReference>